<name>A0A6A6WWN0_9PLEO</name>
<feature type="region of interest" description="Disordered" evidence="1">
    <location>
        <begin position="246"/>
        <end position="309"/>
    </location>
</feature>
<keyword evidence="3" id="KW-1185">Reference proteome</keyword>
<protein>
    <recommendedName>
        <fullName evidence="4">BTB domain-containing protein</fullName>
    </recommendedName>
</protein>
<sequence length="373" mass="41920">MADLEFLNVSASPDAELVVMMPGSPVSRICHVSTEMIRHSCPLLYYAFEEGVHCMRQASIQVTSVQVAASFLRFLYTGDYLTAEEEAHCCSLLVHAELCKLAEDYQVPHLQVRAYVNFIHATELSCSFPTPPLGLCEAVQYIYSHPPGQRSRQQQSLVEALLSYCLSSFNYHGLGENQRFRQIVFETPIFHKNLCETSMARNFLDEGAADIICLPVCKSIPHSQYNPDDRDFGDIHFNPFCDSEPVSQHHNSLDEDVATRRRGSSPEESVALALRPKHVQESTTSPESEPSSDEEGYTLVRRPKSPLETPLAVADSIEPTPSEDDWTFETVIFSTDEDSPLLENVDSNTPWNDLDLTPSEVMDTYTDDEWSLV</sequence>
<gene>
    <name evidence="2" type="ORF">K505DRAFT_314561</name>
</gene>
<proteinExistence type="predicted"/>
<dbReference type="AlphaFoldDB" id="A0A6A6WWN0"/>
<evidence type="ECO:0008006" key="4">
    <source>
        <dbReference type="Google" id="ProtNLM"/>
    </source>
</evidence>
<evidence type="ECO:0000256" key="1">
    <source>
        <dbReference type="SAM" id="MobiDB-lite"/>
    </source>
</evidence>
<accession>A0A6A6WWN0</accession>
<evidence type="ECO:0000313" key="3">
    <source>
        <dbReference type="Proteomes" id="UP000799757"/>
    </source>
</evidence>
<reference evidence="2" key="1">
    <citation type="journal article" date="2020" name="Stud. Mycol.">
        <title>101 Dothideomycetes genomes: a test case for predicting lifestyles and emergence of pathogens.</title>
        <authorList>
            <person name="Haridas S."/>
            <person name="Albert R."/>
            <person name="Binder M."/>
            <person name="Bloem J."/>
            <person name="Labutti K."/>
            <person name="Salamov A."/>
            <person name="Andreopoulos B."/>
            <person name="Baker S."/>
            <person name="Barry K."/>
            <person name="Bills G."/>
            <person name="Bluhm B."/>
            <person name="Cannon C."/>
            <person name="Castanera R."/>
            <person name="Culley D."/>
            <person name="Daum C."/>
            <person name="Ezra D."/>
            <person name="Gonzalez J."/>
            <person name="Henrissat B."/>
            <person name="Kuo A."/>
            <person name="Liang C."/>
            <person name="Lipzen A."/>
            <person name="Lutzoni F."/>
            <person name="Magnuson J."/>
            <person name="Mondo S."/>
            <person name="Nolan M."/>
            <person name="Ohm R."/>
            <person name="Pangilinan J."/>
            <person name="Park H.-J."/>
            <person name="Ramirez L."/>
            <person name="Alfaro M."/>
            <person name="Sun H."/>
            <person name="Tritt A."/>
            <person name="Yoshinaga Y."/>
            <person name="Zwiers L.-H."/>
            <person name="Turgeon B."/>
            <person name="Goodwin S."/>
            <person name="Spatafora J."/>
            <person name="Crous P."/>
            <person name="Grigoriev I."/>
        </authorList>
    </citation>
    <scope>NUCLEOTIDE SEQUENCE</scope>
    <source>
        <strain evidence="2">CBS 109.77</strain>
    </source>
</reference>
<organism evidence="2 3">
    <name type="scientific">Melanomma pulvis-pyrius CBS 109.77</name>
    <dbReference type="NCBI Taxonomy" id="1314802"/>
    <lineage>
        <taxon>Eukaryota</taxon>
        <taxon>Fungi</taxon>
        <taxon>Dikarya</taxon>
        <taxon>Ascomycota</taxon>
        <taxon>Pezizomycotina</taxon>
        <taxon>Dothideomycetes</taxon>
        <taxon>Pleosporomycetidae</taxon>
        <taxon>Pleosporales</taxon>
        <taxon>Melanommataceae</taxon>
        <taxon>Melanomma</taxon>
    </lineage>
</organism>
<dbReference type="OrthoDB" id="3945102at2759"/>
<dbReference type="Proteomes" id="UP000799757">
    <property type="component" value="Unassembled WGS sequence"/>
</dbReference>
<evidence type="ECO:0000313" key="2">
    <source>
        <dbReference type="EMBL" id="KAF2788630.1"/>
    </source>
</evidence>
<dbReference type="EMBL" id="MU002200">
    <property type="protein sequence ID" value="KAF2788630.1"/>
    <property type="molecule type" value="Genomic_DNA"/>
</dbReference>